<dbReference type="Proteomes" id="UP001176961">
    <property type="component" value="Unassembled WGS sequence"/>
</dbReference>
<evidence type="ECO:0000256" key="3">
    <source>
        <dbReference type="ARBA" id="ARBA00022670"/>
    </source>
</evidence>
<evidence type="ECO:0000256" key="4">
    <source>
        <dbReference type="ARBA" id="ARBA00022723"/>
    </source>
</evidence>
<dbReference type="EC" id="3.4.11.-" evidence="11"/>
<protein>
    <recommendedName>
        <fullName evidence="11">Aminopeptidase</fullName>
        <ecNumber evidence="11">3.4.11.-</ecNumber>
    </recommendedName>
</protein>
<proteinExistence type="inferred from homology"/>
<dbReference type="GO" id="GO:0043171">
    <property type="term" value="P:peptide catabolic process"/>
    <property type="evidence" value="ECO:0007669"/>
    <property type="project" value="TreeGrafter"/>
</dbReference>
<feature type="domain" description="ERAP1-like C-terminal" evidence="13">
    <location>
        <begin position="520"/>
        <end position="851"/>
    </location>
</feature>
<comment type="cofactor">
    <cofactor evidence="9 11">
        <name>Zn(2+)</name>
        <dbReference type="ChEBI" id="CHEBI:29105"/>
    </cofactor>
    <text evidence="9 11">Binds 1 zinc ion per subunit.</text>
</comment>
<dbReference type="GO" id="GO:0005737">
    <property type="term" value="C:cytoplasm"/>
    <property type="evidence" value="ECO:0007669"/>
    <property type="project" value="TreeGrafter"/>
</dbReference>
<dbReference type="FunFam" id="1.10.390.10:FF:000006">
    <property type="entry name" value="Puromycin-sensitive aminopeptidase"/>
    <property type="match status" value="1"/>
</dbReference>
<dbReference type="SUPFAM" id="SSF63737">
    <property type="entry name" value="Leukotriene A4 hydrolase N-terminal domain"/>
    <property type="match status" value="1"/>
</dbReference>
<evidence type="ECO:0000313" key="15">
    <source>
        <dbReference type="EMBL" id="CAJ0588782.1"/>
    </source>
</evidence>
<evidence type="ECO:0000259" key="13">
    <source>
        <dbReference type="Pfam" id="PF11838"/>
    </source>
</evidence>
<dbReference type="GO" id="GO:0016020">
    <property type="term" value="C:membrane"/>
    <property type="evidence" value="ECO:0007669"/>
    <property type="project" value="TreeGrafter"/>
</dbReference>
<dbReference type="GO" id="GO:0006508">
    <property type="term" value="P:proteolysis"/>
    <property type="evidence" value="ECO:0007669"/>
    <property type="project" value="UniProtKB-KW"/>
</dbReference>
<dbReference type="AlphaFoldDB" id="A0AA36DML2"/>
<dbReference type="InterPro" id="IPR034016">
    <property type="entry name" value="M1_APN-typ"/>
</dbReference>
<dbReference type="PANTHER" id="PTHR11533:SF301">
    <property type="entry name" value="AMINOPEPTIDASE"/>
    <property type="match status" value="1"/>
</dbReference>
<feature type="binding site" evidence="9">
    <location>
        <position position="316"/>
    </location>
    <ligand>
        <name>Zn(2+)</name>
        <dbReference type="ChEBI" id="CHEBI:29105"/>
        <note>catalytic</note>
    </ligand>
</feature>
<evidence type="ECO:0000256" key="6">
    <source>
        <dbReference type="ARBA" id="ARBA00022833"/>
    </source>
</evidence>
<feature type="binding site" evidence="9">
    <location>
        <position position="297"/>
    </location>
    <ligand>
        <name>Zn(2+)</name>
        <dbReference type="ChEBI" id="CHEBI:29105"/>
        <note>catalytic</note>
    </ligand>
</feature>
<evidence type="ECO:0000256" key="1">
    <source>
        <dbReference type="ARBA" id="ARBA00010136"/>
    </source>
</evidence>
<evidence type="ECO:0000259" key="12">
    <source>
        <dbReference type="Pfam" id="PF01433"/>
    </source>
</evidence>
<evidence type="ECO:0000259" key="14">
    <source>
        <dbReference type="Pfam" id="PF17900"/>
    </source>
</evidence>
<dbReference type="InterPro" id="IPR042097">
    <property type="entry name" value="Aminopeptidase_N-like_N_sf"/>
</dbReference>
<keyword evidence="5 11" id="KW-0378">Hydrolase</keyword>
<dbReference type="PANTHER" id="PTHR11533">
    <property type="entry name" value="PROTEASE M1 ZINC METALLOPROTEASE"/>
    <property type="match status" value="1"/>
</dbReference>
<dbReference type="Pfam" id="PF11838">
    <property type="entry name" value="ERAP1_C"/>
    <property type="match status" value="1"/>
</dbReference>
<dbReference type="Gene3D" id="2.60.40.1730">
    <property type="entry name" value="tricorn interacting facor f3 domain"/>
    <property type="match status" value="1"/>
</dbReference>
<feature type="binding site" evidence="9">
    <location>
        <position position="293"/>
    </location>
    <ligand>
        <name>Zn(2+)</name>
        <dbReference type="ChEBI" id="CHEBI:29105"/>
        <note>catalytic</note>
    </ligand>
</feature>
<dbReference type="Pfam" id="PF17900">
    <property type="entry name" value="Peptidase_M1_N"/>
    <property type="match status" value="1"/>
</dbReference>
<dbReference type="CDD" id="cd09601">
    <property type="entry name" value="M1_APN-Q_like"/>
    <property type="match status" value="1"/>
</dbReference>
<evidence type="ECO:0000313" key="16">
    <source>
        <dbReference type="Proteomes" id="UP001176961"/>
    </source>
</evidence>
<dbReference type="GO" id="GO:0008270">
    <property type="term" value="F:zinc ion binding"/>
    <property type="evidence" value="ECO:0007669"/>
    <property type="project" value="UniProtKB-UniRule"/>
</dbReference>
<dbReference type="GO" id="GO:0042277">
    <property type="term" value="F:peptide binding"/>
    <property type="evidence" value="ECO:0007669"/>
    <property type="project" value="TreeGrafter"/>
</dbReference>
<dbReference type="InterPro" id="IPR001930">
    <property type="entry name" value="Peptidase_M1"/>
</dbReference>
<dbReference type="Gene3D" id="2.60.40.1910">
    <property type="match status" value="1"/>
</dbReference>
<dbReference type="GO" id="GO:0005615">
    <property type="term" value="C:extracellular space"/>
    <property type="evidence" value="ECO:0007669"/>
    <property type="project" value="TreeGrafter"/>
</dbReference>
<keyword evidence="2 11" id="KW-0031">Aminopeptidase</keyword>
<sequence>MKVYLPSYVVFPAKKNLTFDAQVEIGLDIAETTGKIVLNMKDLKVKRAELFVNGSHVGVERIVLLNKSEMIKILPTVCLHKGDKVALKLTYTGTIKANVDEGLHQTAYFEKDGVAKVAVSTHLEPTHARKMVPCFDEPEFKACWNVTIIHPRETKAISNMNEEKRTVVGEWMITKFARTPLMSSYLLAIVVSEFVYIQDYTKSGVLLRVWSRKETVELAHFALQAGIKCLDFYEKLLNYKFPLEKLDMVALPTFKAGAMENWGLMMFSESNLLYDRHLHDLNDKLRIVRVIAHELAHQWFGNLITMKWWEDVWLNEGFSTYFEFLGADQLSKSMRMEDFRIVDSVELSLTTDSSGSHPLLFALDRIDDLPSLFDDITYDKGGAILKMVATVVGRDNFLKSIHHYINKFAYSTAKTRDFEIALNEAIGGLEGFTGSLKMGDFVDQWATQSGYPLVTVESFNGTHVKIRQELFRTDITAQPPKRYQWDVPIWYRDGSSSVKFQWLKRGEPLYLKLAQHEHPIIINAGRNGYYRQNYDIEGWRKISKQLRVDHKKYSAFTRNAILSDAFAAARIGKIPYEIVFELLKYMEAEKEYLPWRAAIDGISEVLSYLRDLPESEYLERFMLNLLEPLYRNCSLGSIASKFENEGFFAEVFFERYVINTFCKLGSIECKANYRNLFEDEIVAPCDSLDAPSQCATVAAPLRASTYCYGVEEGGDTALEKVKHFYMGENVQVEKDRLLNALGCQKKVPTLKKWLLHSLLSENVSFSHTEIRSIILSMKHNRAGPKAIFEFLVENRSFICDRKMQQRENIELFLSSAILAVHSKQQIEQLMLLEKSLKCAKEFGFAQAITNAERRIKWLNKHLRGLSKFLKSATHP</sequence>
<dbReference type="InterPro" id="IPR045357">
    <property type="entry name" value="Aminopeptidase_N-like_N"/>
</dbReference>
<keyword evidence="7 11" id="KW-0482">Metalloprotease</keyword>
<dbReference type="Gene3D" id="1.25.50.20">
    <property type="match status" value="1"/>
</dbReference>
<keyword evidence="16" id="KW-1185">Reference proteome</keyword>
<evidence type="ECO:0000256" key="9">
    <source>
        <dbReference type="PIRSR" id="PIRSR634016-3"/>
    </source>
</evidence>
<dbReference type="InterPro" id="IPR027268">
    <property type="entry name" value="Peptidase_M4/M1_CTD_sf"/>
</dbReference>
<name>A0AA36DML2_CYLNA</name>
<keyword evidence="6 9" id="KW-0862">Zinc</keyword>
<evidence type="ECO:0000256" key="5">
    <source>
        <dbReference type="ARBA" id="ARBA00022801"/>
    </source>
</evidence>
<evidence type="ECO:0000256" key="10">
    <source>
        <dbReference type="PIRSR" id="PIRSR634016-4"/>
    </source>
</evidence>
<feature type="active site" description="Proton acceptor" evidence="8">
    <location>
        <position position="294"/>
    </location>
</feature>
<dbReference type="Pfam" id="PF01433">
    <property type="entry name" value="Peptidase_M1"/>
    <property type="match status" value="1"/>
</dbReference>
<dbReference type="GO" id="GO:0070006">
    <property type="term" value="F:metalloaminopeptidase activity"/>
    <property type="evidence" value="ECO:0007669"/>
    <property type="project" value="TreeGrafter"/>
</dbReference>
<feature type="domain" description="Peptidase M1 membrane alanine aminopeptidase" evidence="12">
    <location>
        <begin position="221"/>
        <end position="445"/>
    </location>
</feature>
<reference evidence="15" key="1">
    <citation type="submission" date="2023-07" db="EMBL/GenBank/DDBJ databases">
        <authorList>
            <consortium name="CYATHOMIX"/>
        </authorList>
    </citation>
    <scope>NUCLEOTIDE SEQUENCE</scope>
    <source>
        <strain evidence="15">N/A</strain>
    </source>
</reference>
<evidence type="ECO:0000256" key="7">
    <source>
        <dbReference type="ARBA" id="ARBA00023049"/>
    </source>
</evidence>
<dbReference type="SUPFAM" id="SSF55486">
    <property type="entry name" value="Metalloproteases ('zincins'), catalytic domain"/>
    <property type="match status" value="1"/>
</dbReference>
<dbReference type="InterPro" id="IPR050344">
    <property type="entry name" value="Peptidase_M1_aminopeptidases"/>
</dbReference>
<keyword evidence="4 9" id="KW-0479">Metal-binding</keyword>
<keyword evidence="3 11" id="KW-0645">Protease</keyword>
<feature type="site" description="Transition state stabilizer" evidence="10">
    <location>
        <position position="378"/>
    </location>
</feature>
<dbReference type="InterPro" id="IPR014782">
    <property type="entry name" value="Peptidase_M1_dom"/>
</dbReference>
<organism evidence="15 16">
    <name type="scientific">Cylicocyclus nassatus</name>
    <name type="common">Nematode worm</name>
    <dbReference type="NCBI Taxonomy" id="53992"/>
    <lineage>
        <taxon>Eukaryota</taxon>
        <taxon>Metazoa</taxon>
        <taxon>Ecdysozoa</taxon>
        <taxon>Nematoda</taxon>
        <taxon>Chromadorea</taxon>
        <taxon>Rhabditida</taxon>
        <taxon>Rhabditina</taxon>
        <taxon>Rhabditomorpha</taxon>
        <taxon>Strongyloidea</taxon>
        <taxon>Strongylidae</taxon>
        <taxon>Cylicocyclus</taxon>
    </lineage>
</organism>
<comment type="similarity">
    <text evidence="1 11">Belongs to the peptidase M1 family.</text>
</comment>
<dbReference type="PRINTS" id="PR00756">
    <property type="entry name" value="ALADIPTASE"/>
</dbReference>
<evidence type="ECO:0000256" key="11">
    <source>
        <dbReference type="RuleBase" id="RU364040"/>
    </source>
</evidence>
<dbReference type="InterPro" id="IPR024571">
    <property type="entry name" value="ERAP1-like_C_dom"/>
</dbReference>
<evidence type="ECO:0000256" key="2">
    <source>
        <dbReference type="ARBA" id="ARBA00022438"/>
    </source>
</evidence>
<feature type="domain" description="Aminopeptidase N-like N-terminal" evidence="14">
    <location>
        <begin position="13"/>
        <end position="186"/>
    </location>
</feature>
<accession>A0AA36DML2</accession>
<gene>
    <name evidence="15" type="ORF">CYNAS_LOCUS765</name>
</gene>
<comment type="caution">
    <text evidence="15">The sequence shown here is derived from an EMBL/GenBank/DDBJ whole genome shotgun (WGS) entry which is preliminary data.</text>
</comment>
<dbReference type="Gene3D" id="1.10.390.10">
    <property type="entry name" value="Neutral Protease Domain 2"/>
    <property type="match status" value="1"/>
</dbReference>
<dbReference type="EMBL" id="CATQJL010000001">
    <property type="protein sequence ID" value="CAJ0588782.1"/>
    <property type="molecule type" value="Genomic_DNA"/>
</dbReference>
<evidence type="ECO:0000256" key="8">
    <source>
        <dbReference type="PIRSR" id="PIRSR634016-1"/>
    </source>
</evidence>